<dbReference type="GO" id="GO:0008643">
    <property type="term" value="P:carbohydrate transport"/>
    <property type="evidence" value="ECO:0007669"/>
    <property type="project" value="InterPro"/>
</dbReference>
<evidence type="ECO:0000313" key="5">
    <source>
        <dbReference type="EMBL" id="KIF84123.1"/>
    </source>
</evidence>
<dbReference type="GO" id="GO:0015288">
    <property type="term" value="F:porin activity"/>
    <property type="evidence" value="ECO:0007669"/>
    <property type="project" value="InterPro"/>
</dbReference>
<name>A0A0C2C0B1_9BURK</name>
<dbReference type="STRING" id="709839.TSA66_00590"/>
<protein>
    <submittedName>
        <fullName evidence="3">Porin</fullName>
    </submittedName>
</protein>
<comment type="caution">
    <text evidence="3">The sequence shown here is derived from an EMBL/GenBank/DDBJ whole genome shotgun (WGS) entry which is preliminary data.</text>
</comment>
<dbReference type="EMBL" id="JWJG01000028">
    <property type="protein sequence ID" value="KIF83741.1"/>
    <property type="molecule type" value="Genomic_DNA"/>
</dbReference>
<evidence type="ECO:0000313" key="3">
    <source>
        <dbReference type="EMBL" id="KIF83741.1"/>
    </source>
</evidence>
<evidence type="ECO:0000313" key="6">
    <source>
        <dbReference type="Proteomes" id="UP000031572"/>
    </source>
</evidence>
<evidence type="ECO:0000313" key="4">
    <source>
        <dbReference type="EMBL" id="KIF83794.1"/>
    </source>
</evidence>
<dbReference type="Pfam" id="PF04966">
    <property type="entry name" value="OprB"/>
    <property type="match status" value="1"/>
</dbReference>
<dbReference type="InterPro" id="IPR038673">
    <property type="entry name" value="OprB_sf"/>
</dbReference>
<dbReference type="EMBL" id="JWJG01000028">
    <property type="protein sequence ID" value="KIF83794.1"/>
    <property type="molecule type" value="Genomic_DNA"/>
</dbReference>
<dbReference type="InterPro" id="IPR007049">
    <property type="entry name" value="Carb-sel_porin_OprB"/>
</dbReference>
<dbReference type="AlphaFoldDB" id="A0A0C2C0B1"/>
<organism evidence="3 6">
    <name type="scientific">Noviherbaspirillum autotrophicum</name>
    <dbReference type="NCBI Taxonomy" id="709839"/>
    <lineage>
        <taxon>Bacteria</taxon>
        <taxon>Pseudomonadati</taxon>
        <taxon>Pseudomonadota</taxon>
        <taxon>Betaproteobacteria</taxon>
        <taxon>Burkholderiales</taxon>
        <taxon>Oxalobacteraceae</taxon>
        <taxon>Noviherbaspirillum</taxon>
    </lineage>
</organism>
<dbReference type="Gene3D" id="2.40.160.180">
    <property type="entry name" value="Carbohydrate-selective porin OprB"/>
    <property type="match status" value="1"/>
</dbReference>
<dbReference type="EMBL" id="JWJG01000007">
    <property type="protein sequence ID" value="KIF84123.1"/>
    <property type="molecule type" value="Genomic_DNA"/>
</dbReference>
<dbReference type="Proteomes" id="UP000031572">
    <property type="component" value="Unassembled WGS sequence"/>
</dbReference>
<proteinExistence type="inferred from homology"/>
<keyword evidence="6" id="KW-1185">Reference proteome</keyword>
<comment type="similarity">
    <text evidence="1 2">Belongs to the OprB family.</text>
</comment>
<accession>A0A0C2C0B1</accession>
<gene>
    <name evidence="5" type="ORF">TSA66_00590</name>
    <name evidence="3" type="ORF">TSA66_14105</name>
    <name evidence="4" type="ORF">TSA66_16440</name>
</gene>
<evidence type="ECO:0000256" key="1">
    <source>
        <dbReference type="ARBA" id="ARBA00008769"/>
    </source>
</evidence>
<evidence type="ECO:0000256" key="2">
    <source>
        <dbReference type="RuleBase" id="RU363072"/>
    </source>
</evidence>
<sequence>MAALAGLPLLSYGDDIQEAAWSAHFQTTYIWEAKAPFSAPYTGEFSLRPEREKGYSFSATAALGFRPWTGGELYFDPEAVQGVPLSNLRGLGGMTNGEQQKTSGPNPTLYRARLFLRQTWNLGGEKEAVESDFNQMAGLLDKRRIVVTAGNLSVTDIFDNSAYAHDARTQFMNWALLAHGAYDFAADARGYTWGAVIEYFDDDWAIRAGRFMQPAESNGLALDKRIFTHYGDQVEVEHGHVWGDQPGKARVLVFRNRATMGGFRDALAEAPNNGGVPDVARVRTERSKIGFGFSAEQGLTSDIGVFARASWNDGASETYAFTEIERSFSVGAAVRGGAWNRADDTLGIAWVRNGLSQAHRDYLAAGGVGAFIGDGRLNYRPESITEAYYSFKLAKAVTLSLDAQHIVNPAYNAERGPVNVGSIRLHAQY</sequence>
<reference evidence="3 6" key="1">
    <citation type="submission" date="2014-12" db="EMBL/GenBank/DDBJ databases">
        <title>Denitrispirillum autotrophicum gen. nov., sp. nov., Denitrifying, Facultatively Autotrophic Bacteria Isolated from Rice Paddy Soil.</title>
        <authorList>
            <person name="Ishii S."/>
            <person name="Ashida N."/>
            <person name="Ohno H."/>
            <person name="Otsuka S."/>
            <person name="Yokota A."/>
            <person name="Senoo K."/>
        </authorList>
    </citation>
    <scope>NUCLEOTIDE SEQUENCE [LARGE SCALE GENOMIC DNA]</scope>
    <source>
        <strain evidence="3 6">TSA66</strain>
    </source>
</reference>
<dbReference type="GO" id="GO:0016020">
    <property type="term" value="C:membrane"/>
    <property type="evidence" value="ECO:0007669"/>
    <property type="project" value="InterPro"/>
</dbReference>